<keyword evidence="3" id="KW-0804">Transcription</keyword>
<dbReference type="Gene3D" id="1.10.10.10">
    <property type="entry name" value="Winged helix-like DNA-binding domain superfamily/Winged helix DNA-binding domain"/>
    <property type="match status" value="1"/>
</dbReference>
<evidence type="ECO:0000313" key="6">
    <source>
        <dbReference type="Proteomes" id="UP001428817"/>
    </source>
</evidence>
<accession>A0ABP9Q2I5</accession>
<organism evidence="5 6">
    <name type="scientific">Pseudonocardia eucalypti</name>
    <dbReference type="NCBI Taxonomy" id="648755"/>
    <lineage>
        <taxon>Bacteria</taxon>
        <taxon>Bacillati</taxon>
        <taxon>Actinomycetota</taxon>
        <taxon>Actinomycetes</taxon>
        <taxon>Pseudonocardiales</taxon>
        <taxon>Pseudonocardiaceae</taxon>
        <taxon>Pseudonocardia</taxon>
    </lineage>
</organism>
<dbReference type="InterPro" id="IPR002577">
    <property type="entry name" value="HTH_HxlR"/>
</dbReference>
<keyword evidence="1" id="KW-0805">Transcription regulation</keyword>
<dbReference type="InterPro" id="IPR036388">
    <property type="entry name" value="WH-like_DNA-bd_sf"/>
</dbReference>
<keyword evidence="6" id="KW-1185">Reference proteome</keyword>
<reference evidence="6" key="1">
    <citation type="journal article" date="2019" name="Int. J. Syst. Evol. Microbiol.">
        <title>The Global Catalogue of Microorganisms (GCM) 10K type strain sequencing project: providing services to taxonomists for standard genome sequencing and annotation.</title>
        <authorList>
            <consortium name="The Broad Institute Genomics Platform"/>
            <consortium name="The Broad Institute Genome Sequencing Center for Infectious Disease"/>
            <person name="Wu L."/>
            <person name="Ma J."/>
        </authorList>
    </citation>
    <scope>NUCLEOTIDE SEQUENCE [LARGE SCALE GENOMIC DNA]</scope>
    <source>
        <strain evidence="6">JCM 18303</strain>
    </source>
</reference>
<dbReference type="PROSITE" id="PS51118">
    <property type="entry name" value="HTH_HXLR"/>
    <property type="match status" value="1"/>
</dbReference>
<feature type="domain" description="HTH hxlR-type" evidence="4">
    <location>
        <begin position="24"/>
        <end position="122"/>
    </location>
</feature>
<dbReference type="InterPro" id="IPR036390">
    <property type="entry name" value="WH_DNA-bd_sf"/>
</dbReference>
<dbReference type="SUPFAM" id="SSF46785">
    <property type="entry name" value="Winged helix' DNA-binding domain"/>
    <property type="match status" value="1"/>
</dbReference>
<evidence type="ECO:0000256" key="2">
    <source>
        <dbReference type="ARBA" id="ARBA00023125"/>
    </source>
</evidence>
<keyword evidence="2" id="KW-0238">DNA-binding</keyword>
<dbReference type="EMBL" id="BAABJP010000010">
    <property type="protein sequence ID" value="GAA5155990.1"/>
    <property type="molecule type" value="Genomic_DNA"/>
</dbReference>
<proteinExistence type="predicted"/>
<dbReference type="Pfam" id="PF01638">
    <property type="entry name" value="HxlR"/>
    <property type="match status" value="1"/>
</dbReference>
<dbReference type="PANTHER" id="PTHR33204:SF37">
    <property type="entry name" value="HTH-TYPE TRANSCRIPTIONAL REGULATOR YODB"/>
    <property type="match status" value="1"/>
</dbReference>
<name>A0ABP9Q2I5_9PSEU</name>
<dbReference type="Proteomes" id="UP001428817">
    <property type="component" value="Unassembled WGS sequence"/>
</dbReference>
<evidence type="ECO:0000259" key="4">
    <source>
        <dbReference type="PROSITE" id="PS51118"/>
    </source>
</evidence>
<evidence type="ECO:0000256" key="1">
    <source>
        <dbReference type="ARBA" id="ARBA00023015"/>
    </source>
</evidence>
<dbReference type="PANTHER" id="PTHR33204">
    <property type="entry name" value="TRANSCRIPTIONAL REGULATOR, MARR FAMILY"/>
    <property type="match status" value="1"/>
</dbReference>
<dbReference type="RefSeq" id="WP_185064098.1">
    <property type="nucleotide sequence ID" value="NZ_BAABJP010000010.1"/>
</dbReference>
<protein>
    <submittedName>
        <fullName evidence="5">Helix-turn-helix domain-containing protein</fullName>
    </submittedName>
</protein>
<evidence type="ECO:0000313" key="5">
    <source>
        <dbReference type="EMBL" id="GAA5155990.1"/>
    </source>
</evidence>
<comment type="caution">
    <text evidence="5">The sequence shown here is derived from an EMBL/GenBank/DDBJ whole genome shotgun (WGS) entry which is preliminary data.</text>
</comment>
<gene>
    <name evidence="5" type="ORF">GCM10023321_30700</name>
</gene>
<sequence length="133" mass="14779">MATQTAAERRQARAVAHREFVRTCPTQRLLDRIGDKWVTLAIAALRDGPRRYGELGRDLAGASQKMLTQTLRALERDGLVARVVTPAVPVRVEYRLTPLGESLLPVVHAIKGWAEAHIDEIDNARADYDRAAV</sequence>
<evidence type="ECO:0000256" key="3">
    <source>
        <dbReference type="ARBA" id="ARBA00023163"/>
    </source>
</evidence>